<dbReference type="GO" id="GO:0003677">
    <property type="term" value="F:DNA binding"/>
    <property type="evidence" value="ECO:0007669"/>
    <property type="project" value="UniProtKB-UniRule"/>
</dbReference>
<dbReference type="GO" id="GO:0006313">
    <property type="term" value="P:DNA transposition"/>
    <property type="evidence" value="ECO:0007669"/>
    <property type="project" value="UniProtKB-UniRule"/>
</dbReference>
<dbReference type="RefSeq" id="WP_130022579.1">
    <property type="nucleotide sequence ID" value="NZ_SEWF01000027.1"/>
</dbReference>
<dbReference type="GO" id="GO:0004803">
    <property type="term" value="F:transposase activity"/>
    <property type="evidence" value="ECO:0007669"/>
    <property type="project" value="UniProtKB-UniRule"/>
</dbReference>
<evidence type="ECO:0000256" key="4">
    <source>
        <dbReference type="ARBA" id="ARBA00023125"/>
    </source>
</evidence>
<comment type="function">
    <text evidence="1 6">Required for the transposition of the insertion element.</text>
</comment>
<dbReference type="EMBL" id="SEWF01000027">
    <property type="protein sequence ID" value="RYU94347.1"/>
    <property type="molecule type" value="Genomic_DNA"/>
</dbReference>
<dbReference type="InterPro" id="IPR001207">
    <property type="entry name" value="Transposase_mutator"/>
</dbReference>
<keyword evidence="4 6" id="KW-0238">DNA-binding</keyword>
<accession>A0A4Q5LXR4</accession>
<proteinExistence type="inferred from homology"/>
<evidence type="ECO:0000256" key="6">
    <source>
        <dbReference type="RuleBase" id="RU365089"/>
    </source>
</evidence>
<keyword evidence="9" id="KW-1185">Reference proteome</keyword>
<evidence type="ECO:0000256" key="1">
    <source>
        <dbReference type="ARBA" id="ARBA00002190"/>
    </source>
</evidence>
<name>A0A4Q5LXR4_9BACT</name>
<keyword evidence="5 6" id="KW-0233">DNA recombination</keyword>
<evidence type="ECO:0000256" key="7">
    <source>
        <dbReference type="SAM" id="MobiDB-lite"/>
    </source>
</evidence>
<comment type="similarity">
    <text evidence="2 6">Belongs to the transposase mutator family.</text>
</comment>
<dbReference type="AlphaFoldDB" id="A0A4Q5LXR4"/>
<keyword evidence="6" id="KW-0814">Transposable element</keyword>
<keyword evidence="3 6" id="KW-0815">Transposition</keyword>
<dbReference type="PANTHER" id="PTHR33217:SF8">
    <property type="entry name" value="MUTATOR FAMILY TRANSPOSASE"/>
    <property type="match status" value="1"/>
</dbReference>
<evidence type="ECO:0000256" key="5">
    <source>
        <dbReference type="ARBA" id="ARBA00023172"/>
    </source>
</evidence>
<reference evidence="8 9" key="1">
    <citation type="submission" date="2019-02" db="EMBL/GenBank/DDBJ databases">
        <title>Bacterial novel species Emticicia sp. 17J42-9 isolated from soil.</title>
        <authorList>
            <person name="Jung H.-Y."/>
        </authorList>
    </citation>
    <scope>NUCLEOTIDE SEQUENCE [LARGE SCALE GENOMIC DNA]</scope>
    <source>
        <strain evidence="8 9">17J42-9</strain>
    </source>
</reference>
<protein>
    <recommendedName>
        <fullName evidence="6">Mutator family transposase</fullName>
    </recommendedName>
</protein>
<gene>
    <name evidence="8" type="ORF">EWM59_17635</name>
</gene>
<evidence type="ECO:0000256" key="2">
    <source>
        <dbReference type="ARBA" id="ARBA00010961"/>
    </source>
</evidence>
<sequence>MATNQDFDFKAFQEEAIKGLYSGKPLTGENSIFAPMLKHFLEQSLQGEMEAHLLEERSLGKSNRRNGTSSKRVKSNVGEFELQTPRDRSVSFEPSIVSKRQVVLTEQLEGQIISMYSRGMSYSEIGKHLQEIYGYSLSASELTSITDKVLPMLREWQVRPLSRIYVVAWLDAMYYKVRTDGKVNTRVLYSVIGLNLRGQKEVLGIYLTESEGAKFWLSVLQDFKNRGVEDIFISCVDGLKGFPEAIENVFPKTQIQLCVVHQIRGSLRFIPEKYIKEFIVDLKSVYQAPNSIIGEENLLVLEEKWRRLSFNRVTI</sequence>
<feature type="region of interest" description="Disordered" evidence="7">
    <location>
        <begin position="56"/>
        <end position="76"/>
    </location>
</feature>
<dbReference type="PROSITE" id="PS01007">
    <property type="entry name" value="TRANSPOSASE_MUTATOR"/>
    <property type="match status" value="1"/>
</dbReference>
<evidence type="ECO:0000256" key="3">
    <source>
        <dbReference type="ARBA" id="ARBA00022578"/>
    </source>
</evidence>
<dbReference type="Proteomes" id="UP000293162">
    <property type="component" value="Unassembled WGS sequence"/>
</dbReference>
<dbReference type="OrthoDB" id="9779930at2"/>
<evidence type="ECO:0000313" key="8">
    <source>
        <dbReference type="EMBL" id="RYU94347.1"/>
    </source>
</evidence>
<dbReference type="NCBIfam" id="NF033543">
    <property type="entry name" value="transpos_IS256"/>
    <property type="match status" value="1"/>
</dbReference>
<organism evidence="8 9">
    <name type="scientific">Emticicia agri</name>
    <dbReference type="NCBI Taxonomy" id="2492393"/>
    <lineage>
        <taxon>Bacteria</taxon>
        <taxon>Pseudomonadati</taxon>
        <taxon>Bacteroidota</taxon>
        <taxon>Cytophagia</taxon>
        <taxon>Cytophagales</taxon>
        <taxon>Leadbetterellaceae</taxon>
        <taxon>Emticicia</taxon>
    </lineage>
</organism>
<evidence type="ECO:0000313" key="9">
    <source>
        <dbReference type="Proteomes" id="UP000293162"/>
    </source>
</evidence>
<dbReference type="Pfam" id="PF00872">
    <property type="entry name" value="Transposase_mut"/>
    <property type="match status" value="1"/>
</dbReference>
<comment type="caution">
    <text evidence="8">The sequence shown here is derived from an EMBL/GenBank/DDBJ whole genome shotgun (WGS) entry which is preliminary data.</text>
</comment>
<dbReference type="PANTHER" id="PTHR33217">
    <property type="entry name" value="TRANSPOSASE FOR INSERTION SEQUENCE ELEMENT IS1081"/>
    <property type="match status" value="1"/>
</dbReference>